<dbReference type="InterPro" id="IPR000608">
    <property type="entry name" value="UBC"/>
</dbReference>
<reference evidence="3" key="2">
    <citation type="submission" date="2025-08" db="UniProtKB">
        <authorList>
            <consortium name="Ensembl"/>
        </authorList>
    </citation>
    <scope>IDENTIFICATION</scope>
    <source>
        <strain evidence="3">Boxer</strain>
    </source>
</reference>
<dbReference type="AlphaFoldDB" id="A0A8I3Q8Q7"/>
<protein>
    <recommendedName>
        <fullName evidence="2">UBC core domain-containing protein</fullName>
    </recommendedName>
</protein>
<dbReference type="Ensembl" id="ENSCAFT00845046045.1">
    <property type="protein sequence ID" value="ENSCAFP00845036151.1"/>
    <property type="gene ID" value="ENSCAFG00845026098.1"/>
</dbReference>
<dbReference type="SUPFAM" id="SSF54495">
    <property type="entry name" value="UBC-like"/>
    <property type="match status" value="1"/>
</dbReference>
<evidence type="ECO:0000259" key="2">
    <source>
        <dbReference type="PROSITE" id="PS50127"/>
    </source>
</evidence>
<evidence type="ECO:0000313" key="3">
    <source>
        <dbReference type="Ensembl" id="ENSCAFP00845036151.1"/>
    </source>
</evidence>
<dbReference type="FunFam" id="3.10.110.10:FF:000026">
    <property type="entry name" value="Ubiquitin-conjugating enzyme E2 variant"/>
    <property type="match status" value="1"/>
</dbReference>
<dbReference type="OrthoDB" id="6508832at2759"/>
<reference evidence="3" key="1">
    <citation type="submission" date="2020-03" db="EMBL/GenBank/DDBJ databases">
        <title>Long-read based genome assembly of a Labrador retriever dog.</title>
        <authorList>
            <person name="Eory L."/>
            <person name="Zhang W."/>
            <person name="Schoenebeck J."/>
        </authorList>
    </citation>
    <scope>NUCLEOTIDE SEQUENCE [LARGE SCALE GENOMIC DNA]</scope>
    <source>
        <strain evidence="3">Labrador retriever</strain>
    </source>
</reference>
<dbReference type="Gene3D" id="3.10.110.10">
    <property type="entry name" value="Ubiquitin Conjugating Enzyme"/>
    <property type="match status" value="1"/>
</dbReference>
<keyword evidence="1" id="KW-0833">Ubl conjugation pathway</keyword>
<proteinExistence type="predicted"/>
<keyword evidence="4" id="KW-1185">Reference proteome</keyword>
<evidence type="ECO:0000256" key="1">
    <source>
        <dbReference type="ARBA" id="ARBA00022786"/>
    </source>
</evidence>
<dbReference type="InterPro" id="IPR016135">
    <property type="entry name" value="UBQ-conjugating_enzyme/RWD"/>
</dbReference>
<dbReference type="PROSITE" id="PS50127">
    <property type="entry name" value="UBC_2"/>
    <property type="match status" value="1"/>
</dbReference>
<name>A0A8I3Q8Q7_CANLF</name>
<dbReference type="GeneTree" id="ENSGT00740000115534"/>
<reference evidence="3" key="3">
    <citation type="submission" date="2025-09" db="UniProtKB">
        <authorList>
            <consortium name="Ensembl"/>
        </authorList>
    </citation>
    <scope>IDENTIFICATION</scope>
    <source>
        <strain evidence="3">Boxer</strain>
    </source>
</reference>
<dbReference type="SMART" id="SM00212">
    <property type="entry name" value="UBCc"/>
    <property type="match status" value="1"/>
</dbReference>
<dbReference type="CDD" id="cd23807">
    <property type="entry name" value="UEV_UBE2V"/>
    <property type="match status" value="1"/>
</dbReference>
<feature type="domain" description="UBC core" evidence="2">
    <location>
        <begin position="26"/>
        <end position="185"/>
    </location>
</feature>
<organism evidence="3 4">
    <name type="scientific">Canis lupus familiaris</name>
    <name type="common">Dog</name>
    <name type="synonym">Canis familiaris</name>
    <dbReference type="NCBI Taxonomy" id="9615"/>
    <lineage>
        <taxon>Eukaryota</taxon>
        <taxon>Metazoa</taxon>
        <taxon>Chordata</taxon>
        <taxon>Craniata</taxon>
        <taxon>Vertebrata</taxon>
        <taxon>Euteleostomi</taxon>
        <taxon>Mammalia</taxon>
        <taxon>Eutheria</taxon>
        <taxon>Laurasiatheria</taxon>
        <taxon>Carnivora</taxon>
        <taxon>Caniformia</taxon>
        <taxon>Canidae</taxon>
        <taxon>Canis</taxon>
    </lineage>
</organism>
<dbReference type="Proteomes" id="UP000805418">
    <property type="component" value="Chromosome 38"/>
</dbReference>
<dbReference type="PANTHER" id="PTHR24068">
    <property type="entry name" value="UBIQUITIN-CONJUGATING ENZYME E2"/>
    <property type="match status" value="1"/>
</dbReference>
<accession>A0A8I3Q8Q7</accession>
<sequence length="195" mass="21846">MMIVVRACGGVGLQEKMAVSTGVKVPRNFRLLEELEEGQKGVGDGTVSWGLEDDEDMTLTRWTGMIIGPPRTNYENRIYSLKVECGPKYPEAPPSVRFVTKINMNGINNSSGMVDARSIPVLAKWQNSYSIKVVLQDHVNVLIKYYNAEYTHTLSKRIPAGKHDLDICRNIFNICTPLCFQVSGGKMQHNIFFSC</sequence>
<evidence type="ECO:0000313" key="4">
    <source>
        <dbReference type="Proteomes" id="UP000805418"/>
    </source>
</evidence>
<dbReference type="Pfam" id="PF00179">
    <property type="entry name" value="UQ_con"/>
    <property type="match status" value="1"/>
</dbReference>